<comment type="caution">
    <text evidence="1">The sequence shown here is derived from an EMBL/GenBank/DDBJ whole genome shotgun (WGS) entry which is preliminary data.</text>
</comment>
<accession>A0A0J1BEZ6</accession>
<name>A0A0J1BEZ6_RHOIS</name>
<dbReference type="Proteomes" id="UP000036367">
    <property type="component" value="Unassembled WGS sequence"/>
</dbReference>
<protein>
    <submittedName>
        <fullName evidence="1">Uncharacterized protein</fullName>
    </submittedName>
</protein>
<dbReference type="PATRIC" id="fig|595434.4.peg.2734"/>
<reference evidence="1" key="1">
    <citation type="submission" date="2015-05" db="EMBL/GenBank/DDBJ databases">
        <title>Permanent draft genome of Rhodopirellula islandicus K833.</title>
        <authorList>
            <person name="Kizina J."/>
            <person name="Richter M."/>
            <person name="Glockner F.O."/>
            <person name="Harder J."/>
        </authorList>
    </citation>
    <scope>NUCLEOTIDE SEQUENCE [LARGE SCALE GENOMIC DNA]</scope>
    <source>
        <strain evidence="1">K833</strain>
    </source>
</reference>
<organism evidence="1 2">
    <name type="scientific">Rhodopirellula islandica</name>
    <dbReference type="NCBI Taxonomy" id="595434"/>
    <lineage>
        <taxon>Bacteria</taxon>
        <taxon>Pseudomonadati</taxon>
        <taxon>Planctomycetota</taxon>
        <taxon>Planctomycetia</taxon>
        <taxon>Pirellulales</taxon>
        <taxon>Pirellulaceae</taxon>
        <taxon>Rhodopirellula</taxon>
    </lineage>
</organism>
<dbReference type="AlphaFoldDB" id="A0A0J1BEZ6"/>
<keyword evidence="2" id="KW-1185">Reference proteome</keyword>
<dbReference type="EMBL" id="LECT01000023">
    <property type="protein sequence ID" value="KLU05105.1"/>
    <property type="molecule type" value="Genomic_DNA"/>
</dbReference>
<evidence type="ECO:0000313" key="1">
    <source>
        <dbReference type="EMBL" id="KLU05105.1"/>
    </source>
</evidence>
<sequence length="39" mass="4138">MLRWDESPGWRGVQTEGILAGSPCGAALLKLRGIAVKSI</sequence>
<proteinExistence type="predicted"/>
<gene>
    <name evidence="1" type="ORF">RISK_002867</name>
</gene>
<evidence type="ECO:0000313" key="2">
    <source>
        <dbReference type="Proteomes" id="UP000036367"/>
    </source>
</evidence>